<dbReference type="GO" id="GO:0005198">
    <property type="term" value="F:structural molecule activity"/>
    <property type="evidence" value="ECO:0007669"/>
    <property type="project" value="InterPro"/>
</dbReference>
<dbReference type="Gene3D" id="2.60.120.20">
    <property type="match status" value="1"/>
</dbReference>
<evidence type="ECO:0000256" key="7">
    <source>
        <dbReference type="ARBA" id="ARBA00032595"/>
    </source>
</evidence>
<dbReference type="Pfam" id="PF00983">
    <property type="entry name" value="Tymo_coat"/>
    <property type="match status" value="1"/>
</dbReference>
<protein>
    <recommendedName>
        <fullName evidence="2">Capsid protein</fullName>
    </recommendedName>
    <alternativeName>
        <fullName evidence="6">Coat protein</fullName>
    </alternativeName>
    <alternativeName>
        <fullName evidence="7">Virion protein</fullName>
    </alternativeName>
</protein>
<evidence type="ECO:0000256" key="8">
    <source>
        <dbReference type="ARBA" id="ARBA00046323"/>
    </source>
</evidence>
<evidence type="ECO:0000313" key="11">
    <source>
        <dbReference type="EMBL" id="AEX10524.1"/>
    </source>
</evidence>
<dbReference type="GO" id="GO:0039617">
    <property type="term" value="C:T=3 icosahedral viral capsid"/>
    <property type="evidence" value="ECO:0007669"/>
    <property type="project" value="UniProtKB-KW"/>
</dbReference>
<comment type="similarity">
    <text evidence="8">Belongs to the tymoviruses capsid protein family.</text>
</comment>
<reference evidence="11" key="1">
    <citation type="submission" date="2011-08" db="EMBL/GenBank/DDBJ databases">
        <title>Molecular characterization of a new Tymovirus infecting Cassia hoffmannseggii Mart. in Brazil.</title>
        <authorList>
            <person name="Nicolini C."/>
            <person name="Pio-Ribeiro G."/>
            <person name="Andrade G.P."/>
            <person name="Oliveira V.C."/>
            <person name="Resende R.O."/>
            <person name="Kitajima E.W."/>
            <person name="Rezende J.A.M."/>
            <person name="Nagata T."/>
        </authorList>
    </citation>
    <scope>NUCLEOTIDE SEQUENCE</scope>
    <source>
        <strain evidence="11">TC1</strain>
    </source>
</reference>
<evidence type="ECO:0000256" key="9">
    <source>
        <dbReference type="SAM" id="MobiDB-lite"/>
    </source>
</evidence>
<keyword evidence="5" id="KW-1142">T=3 icosahedral capsid protein</keyword>
<evidence type="ECO:0000256" key="4">
    <source>
        <dbReference type="ARBA" id="ARBA00022844"/>
    </source>
</evidence>
<dbReference type="InterPro" id="IPR029053">
    <property type="entry name" value="Viral_coat"/>
</dbReference>
<keyword evidence="3 11" id="KW-0167">Capsid protein</keyword>
<dbReference type="InterPro" id="IPR000574">
    <property type="entry name" value="Tymo_coat"/>
</dbReference>
<feature type="domain" description="Tymovirus coat protein" evidence="10">
    <location>
        <begin position="28"/>
        <end position="186"/>
    </location>
</feature>
<evidence type="ECO:0000256" key="2">
    <source>
        <dbReference type="ARBA" id="ARBA00018091"/>
    </source>
</evidence>
<evidence type="ECO:0000256" key="1">
    <source>
        <dbReference type="ARBA" id="ARBA00004328"/>
    </source>
</evidence>
<feature type="region of interest" description="Disordered" evidence="9">
    <location>
        <begin position="1"/>
        <end position="22"/>
    </location>
</feature>
<evidence type="ECO:0000256" key="3">
    <source>
        <dbReference type="ARBA" id="ARBA00022561"/>
    </source>
</evidence>
<evidence type="ECO:0000259" key="10">
    <source>
        <dbReference type="Pfam" id="PF00983"/>
    </source>
</evidence>
<proteinExistence type="inferred from homology"/>
<keyword evidence="4" id="KW-0946">Virion</keyword>
<sequence>MTTNNHTLATQPPINTKSDVLPLQSGSPPPTISLPFQVLIASLGTKDVSDSISIAANAAISALSSCFRHATLSSLRATIHPSAIAVSNPTTVSLVWVPANSTATPSQILNVFGGQTFCVGGAMQSTTPIDVPCNLSNVNPILKSSVTFSDTPKLLLESKTLASPPTSPTCTVTISGFVQLHSPLLQSSS</sequence>
<organism evidence="11">
    <name type="scientific">Cassia yellow mosaic-associated virus</name>
    <dbReference type="NCBI Taxonomy" id="1127492"/>
    <lineage>
        <taxon>Viruses</taxon>
        <taxon>Riboviria</taxon>
        <taxon>Orthornavirae</taxon>
        <taxon>Kitrinoviricota</taxon>
        <taxon>Alsuviricetes</taxon>
        <taxon>Tymovirales</taxon>
        <taxon>Tymoviridae</taxon>
        <taxon>Tymovirus</taxon>
    </lineage>
</organism>
<comment type="subcellular location">
    <subcellularLocation>
        <location evidence="1">Virion</location>
    </subcellularLocation>
</comment>
<name>H2D5P2_9VIRU</name>
<evidence type="ECO:0000256" key="5">
    <source>
        <dbReference type="ARBA" id="ARBA00023060"/>
    </source>
</evidence>
<feature type="compositionally biased region" description="Polar residues" evidence="9">
    <location>
        <begin position="1"/>
        <end position="18"/>
    </location>
</feature>
<evidence type="ECO:0000256" key="6">
    <source>
        <dbReference type="ARBA" id="ARBA00031336"/>
    </source>
</evidence>
<dbReference type="SUPFAM" id="SSF88633">
    <property type="entry name" value="Positive stranded ssRNA viruses"/>
    <property type="match status" value="1"/>
</dbReference>
<dbReference type="EMBL" id="JN545837">
    <property type="protein sequence ID" value="AEX10524.1"/>
    <property type="molecule type" value="Genomic_RNA"/>
</dbReference>
<accession>H2D5P2</accession>